<evidence type="ECO:0000256" key="2">
    <source>
        <dbReference type="SAM" id="MobiDB-lite"/>
    </source>
</evidence>
<sequence length="1087" mass="117732">MTGCLARWLSLVISTALILGLLVATSSEADAKPRKPKPSTPPLTATPLTCPNSDPDQDYLCSIGPTYTLPGLTDLNGWTESERSILYGDLDGDGVDEMVARGRTGLEVYRFDATFGQWSQVRIDTTILSDHDGWGDPMYGSTIQLGDVDGNGKAEVVARSAAGLVVAAYAWDQATNVGTWTWLSKAGPLTNADGSSQPRYYESIQLVPLGSTAGSTRVNLMARGSDGLSLYRYQSGTWQKSAVSPTFSDAQGWYQPQYYATITAWDATTVVARAANGLFTVTFAAGTGTGDNWGSWTGPTPGAASGVWTDGQGWNQAQYYSTITPLRGHGTQIIMAARVPGGIGTATRQPDGSWTANPIATGADSIWSQPMHHATAQSGDIDGDGADEFLVRGPDGMLTYPVDAATGRFLGPVSARVPALIDADWSDASRYGTIATAQLEKGKGRALLARGGHGMRTWRYDTTTKTFARYRPYGNFPALDATALTKLQGELGLSIPIRQTFTDPTRDNSSDTLNDYRTSIEKGCQGTPVRMNPSQYSSCAPPTGSGVSTETWTAVSNQLIAELYWASNVVDHFEAVNSLQWQLFDDEDGQLPATVAALNLDESSATRSLAPADDTSELEGIYSNEFKILSAFTALVPPIAFVLNFSSAALSLAAAATPRSSPDHAGGDRFAKTYNEILATMTTNQEELETQIASHRHDVLADYGLLATVGHLVGSQTWTLNQEAAVSAGRQAFQTWIYQKFVPVLWDYWDVKECRTWDQPIYVDLYNDPYTPACTLPQADAAVQVLNLVDGFYGLLPRQQMCSPSPHPIPQVWWWDCSFVGLSQAGYKDAVTVLFGPISDDCTYDGSGDDHAWDYSCNLGLSLSQVLDWDDISHHGCTWDTPDFPRNWDDNPGGECNGVQPQSLVAGAAHLRGRQAGQITMTLRQPVPKKFDLRGAEVYLEDVLHESEVGEELVNHRSDNDAFPVGTTVARGATADRAQFTIRPKQAKKKHGRQKTPTATVHGSLRIHQGQLEVRLRIDEAAFDQPQTCADDSLAHLNTHIVVSNAKKRQHAQFLAISPWTCVDPPGPRPVSQLTYGAQRGPIKAGR</sequence>
<dbReference type="Proteomes" id="UP000007947">
    <property type="component" value="Chromosome"/>
</dbReference>
<reference evidence="4 5" key="1">
    <citation type="submission" date="2011-05" db="EMBL/GenBank/DDBJ databases">
        <title>Whole genome sequence of Microlunatus phosphovorus NM-1.</title>
        <authorList>
            <person name="Hosoyama A."/>
            <person name="Sasaki K."/>
            <person name="Harada T."/>
            <person name="Igarashi R."/>
            <person name="Kawakoshi A."/>
            <person name="Sasagawa M."/>
            <person name="Fukada J."/>
            <person name="Nakamura S."/>
            <person name="Katano Y."/>
            <person name="Hanada S."/>
            <person name="Kamagata Y."/>
            <person name="Nakamura N."/>
            <person name="Yamazaki S."/>
            <person name="Fujita N."/>
        </authorList>
    </citation>
    <scope>NUCLEOTIDE SEQUENCE [LARGE SCALE GENOMIC DNA]</scope>
    <source>
        <strain evidence="5">ATCC 700054 / DSM 10555 / JCM 9379 / NBRC 101784 / NCIMB 13414 / VKM Ac-1990 / NM-1</strain>
    </source>
</reference>
<feature type="region of interest" description="Disordered" evidence="2">
    <location>
        <begin position="29"/>
        <end position="51"/>
    </location>
</feature>
<evidence type="ECO:0000256" key="1">
    <source>
        <dbReference type="ARBA" id="ARBA00022729"/>
    </source>
</evidence>
<dbReference type="OrthoDB" id="99430at2"/>
<dbReference type="STRING" id="1032480.MLP_42870"/>
<proteinExistence type="predicted"/>
<keyword evidence="5" id="KW-1185">Reference proteome</keyword>
<organism evidence="4 5">
    <name type="scientific">Microlunatus phosphovorus (strain ATCC 700054 / DSM 10555 / JCM 9379 / NBRC 101784 / NCIMB 13414 / VKM Ac-1990 / NM-1)</name>
    <dbReference type="NCBI Taxonomy" id="1032480"/>
    <lineage>
        <taxon>Bacteria</taxon>
        <taxon>Bacillati</taxon>
        <taxon>Actinomycetota</taxon>
        <taxon>Actinomycetes</taxon>
        <taxon>Propionibacteriales</taxon>
        <taxon>Propionibacteriaceae</taxon>
        <taxon>Microlunatus</taxon>
    </lineage>
</organism>
<name>F5XSP3_MICPN</name>
<accession>F5XSP3</accession>
<dbReference type="AlphaFoldDB" id="F5XSP3"/>
<dbReference type="InterPro" id="IPR028994">
    <property type="entry name" value="Integrin_alpha_N"/>
</dbReference>
<gene>
    <name evidence="4" type="ordered locus">MLP_42870</name>
</gene>
<evidence type="ECO:0000313" key="5">
    <source>
        <dbReference type="Proteomes" id="UP000007947"/>
    </source>
</evidence>
<dbReference type="InterPro" id="IPR013517">
    <property type="entry name" value="FG-GAP"/>
</dbReference>
<dbReference type="Pfam" id="PF13517">
    <property type="entry name" value="FG-GAP_3"/>
    <property type="match status" value="1"/>
</dbReference>
<evidence type="ECO:0008006" key="6">
    <source>
        <dbReference type="Google" id="ProtNLM"/>
    </source>
</evidence>
<dbReference type="RefSeq" id="WP_013865135.1">
    <property type="nucleotide sequence ID" value="NC_015635.1"/>
</dbReference>
<dbReference type="SUPFAM" id="SSF69318">
    <property type="entry name" value="Integrin alpha N-terminal domain"/>
    <property type="match status" value="1"/>
</dbReference>
<dbReference type="HOGENOM" id="CLU_280438_0_0_11"/>
<dbReference type="KEGG" id="mph:MLP_42870"/>
<feature type="compositionally biased region" description="Low complexity" evidence="2">
    <location>
        <begin position="42"/>
        <end position="51"/>
    </location>
</feature>
<protein>
    <recommendedName>
        <fullName evidence="6">Insecticide toxin TcdB middle/N-terminal domain-containing protein</fullName>
    </recommendedName>
</protein>
<evidence type="ECO:0000256" key="3">
    <source>
        <dbReference type="SAM" id="SignalP"/>
    </source>
</evidence>
<feature type="chain" id="PRO_5038979829" description="Insecticide toxin TcdB middle/N-terminal domain-containing protein" evidence="3">
    <location>
        <begin position="32"/>
        <end position="1087"/>
    </location>
</feature>
<evidence type="ECO:0000313" key="4">
    <source>
        <dbReference type="EMBL" id="BAK37301.1"/>
    </source>
</evidence>
<keyword evidence="1 3" id="KW-0732">Signal</keyword>
<feature type="signal peptide" evidence="3">
    <location>
        <begin position="1"/>
        <end position="31"/>
    </location>
</feature>
<dbReference type="EMBL" id="AP012204">
    <property type="protein sequence ID" value="BAK37301.1"/>
    <property type="molecule type" value="Genomic_DNA"/>
</dbReference>